<organism evidence="1 2">
    <name type="scientific">Dryococelus australis</name>
    <dbReference type="NCBI Taxonomy" id="614101"/>
    <lineage>
        <taxon>Eukaryota</taxon>
        <taxon>Metazoa</taxon>
        <taxon>Ecdysozoa</taxon>
        <taxon>Arthropoda</taxon>
        <taxon>Hexapoda</taxon>
        <taxon>Insecta</taxon>
        <taxon>Pterygota</taxon>
        <taxon>Neoptera</taxon>
        <taxon>Polyneoptera</taxon>
        <taxon>Phasmatodea</taxon>
        <taxon>Verophasmatodea</taxon>
        <taxon>Anareolatae</taxon>
        <taxon>Phasmatidae</taxon>
        <taxon>Eurycanthinae</taxon>
        <taxon>Dryococelus</taxon>
    </lineage>
</organism>
<evidence type="ECO:0000313" key="2">
    <source>
        <dbReference type="Proteomes" id="UP001159363"/>
    </source>
</evidence>
<accession>A0ABQ9G6X8</accession>
<evidence type="ECO:0000313" key="1">
    <source>
        <dbReference type="EMBL" id="KAJ8868210.1"/>
    </source>
</evidence>
<dbReference type="EMBL" id="JARBHB010000015">
    <property type="protein sequence ID" value="KAJ8868210.1"/>
    <property type="molecule type" value="Genomic_DNA"/>
</dbReference>
<keyword evidence="2" id="KW-1185">Reference proteome</keyword>
<dbReference type="Proteomes" id="UP001159363">
    <property type="component" value="Chromosome 14"/>
</dbReference>
<reference evidence="1 2" key="1">
    <citation type="submission" date="2023-02" db="EMBL/GenBank/DDBJ databases">
        <title>LHISI_Scaffold_Assembly.</title>
        <authorList>
            <person name="Stuart O.P."/>
            <person name="Cleave R."/>
            <person name="Magrath M.J.L."/>
            <person name="Mikheyev A.S."/>
        </authorList>
    </citation>
    <scope>NUCLEOTIDE SEQUENCE [LARGE SCALE GENOMIC DNA]</scope>
    <source>
        <strain evidence="1">Daus_M_001</strain>
        <tissue evidence="1">Leg muscle</tissue>
    </source>
</reference>
<comment type="caution">
    <text evidence="1">The sequence shown here is derived from an EMBL/GenBank/DDBJ whole genome shotgun (WGS) entry which is preliminary data.</text>
</comment>
<gene>
    <name evidence="1" type="ORF">PR048_032019</name>
</gene>
<name>A0ABQ9G6X8_9NEOP</name>
<proteinExistence type="predicted"/>
<protein>
    <submittedName>
        <fullName evidence="1">Uncharacterized protein</fullName>
    </submittedName>
</protein>
<sequence>MCNANRIPISPTERLAETLSMFKSQWVKQNREDVYLVGHVIQMPLSLLADNIDVAASQGEFAPGRAGRPDLWAMCSLRSGEGNFLSPQRDTVWVV</sequence>